<proteinExistence type="predicted"/>
<evidence type="ECO:0000313" key="1">
    <source>
        <dbReference type="EMBL" id="KAJ0081740.1"/>
    </source>
</evidence>
<protein>
    <submittedName>
        <fullName evidence="1">Uncharacterized protein</fullName>
    </submittedName>
</protein>
<accession>A0ACC1A2M4</accession>
<reference evidence="2" key="1">
    <citation type="journal article" date="2023" name="G3 (Bethesda)">
        <title>Genome assembly and association tests identify interacting loci associated with vigor, precocity, and sex in interspecific pistachio rootstocks.</title>
        <authorList>
            <person name="Palmer W."/>
            <person name="Jacygrad E."/>
            <person name="Sagayaradj S."/>
            <person name="Cavanaugh K."/>
            <person name="Han R."/>
            <person name="Bertier L."/>
            <person name="Beede B."/>
            <person name="Kafkas S."/>
            <person name="Golino D."/>
            <person name="Preece J."/>
            <person name="Michelmore R."/>
        </authorList>
    </citation>
    <scope>NUCLEOTIDE SEQUENCE [LARGE SCALE GENOMIC DNA]</scope>
</reference>
<dbReference type="EMBL" id="CM047908">
    <property type="protein sequence ID" value="KAJ0081740.1"/>
    <property type="molecule type" value="Genomic_DNA"/>
</dbReference>
<comment type="caution">
    <text evidence="1">The sequence shown here is derived from an EMBL/GenBank/DDBJ whole genome shotgun (WGS) entry which is preliminary data.</text>
</comment>
<gene>
    <name evidence="1" type="ORF">Patl1_11512</name>
</gene>
<sequence length="189" mass="20594">MAETRTSRDLLQLEHKNSTSSAMESAILVCNKKESKKPNPNEKPLFSLRPQSQVLGKVKNFLGDNAQDYDIEVLNGKESEVIEMDLMLGVADLHTPEAVTAAESAIAGNQPVISLAASSSGTNSEDSSEDSDDDHSSDEDDEGGDNDDANEDKSKCFPSEVKRSKTIKHEWEASGDKKSQKRPKIVELS</sequence>
<dbReference type="Proteomes" id="UP001164250">
    <property type="component" value="Chromosome 12"/>
</dbReference>
<evidence type="ECO:0000313" key="2">
    <source>
        <dbReference type="Proteomes" id="UP001164250"/>
    </source>
</evidence>
<organism evidence="1 2">
    <name type="scientific">Pistacia atlantica</name>
    <dbReference type="NCBI Taxonomy" id="434234"/>
    <lineage>
        <taxon>Eukaryota</taxon>
        <taxon>Viridiplantae</taxon>
        <taxon>Streptophyta</taxon>
        <taxon>Embryophyta</taxon>
        <taxon>Tracheophyta</taxon>
        <taxon>Spermatophyta</taxon>
        <taxon>Magnoliopsida</taxon>
        <taxon>eudicotyledons</taxon>
        <taxon>Gunneridae</taxon>
        <taxon>Pentapetalae</taxon>
        <taxon>rosids</taxon>
        <taxon>malvids</taxon>
        <taxon>Sapindales</taxon>
        <taxon>Anacardiaceae</taxon>
        <taxon>Pistacia</taxon>
    </lineage>
</organism>
<keyword evidence="2" id="KW-1185">Reference proteome</keyword>
<name>A0ACC1A2M4_9ROSI</name>